<dbReference type="InterPro" id="IPR018060">
    <property type="entry name" value="HTH_AraC"/>
</dbReference>
<keyword evidence="7" id="KW-1185">Reference proteome</keyword>
<dbReference type="Gene3D" id="1.10.10.60">
    <property type="entry name" value="Homeodomain-like"/>
    <property type="match status" value="2"/>
</dbReference>
<dbReference type="InterPro" id="IPR009057">
    <property type="entry name" value="Homeodomain-like_sf"/>
</dbReference>
<dbReference type="PANTHER" id="PTHR43280:SF28">
    <property type="entry name" value="HTH-TYPE TRANSCRIPTIONAL ACTIVATOR RHAS"/>
    <property type="match status" value="1"/>
</dbReference>
<dbReference type="PROSITE" id="PS01124">
    <property type="entry name" value="HTH_ARAC_FAMILY_2"/>
    <property type="match status" value="1"/>
</dbReference>
<dbReference type="Proteomes" id="UP000319432">
    <property type="component" value="Chromosome"/>
</dbReference>
<feature type="domain" description="Fe/B12 periplasmic-binding" evidence="5">
    <location>
        <begin position="288"/>
        <end position="551"/>
    </location>
</feature>
<dbReference type="PRINTS" id="PR00032">
    <property type="entry name" value="HTHARAC"/>
</dbReference>
<gene>
    <name evidence="6" type="ORF">EEL30_07770</name>
</gene>
<evidence type="ECO:0000256" key="3">
    <source>
        <dbReference type="ARBA" id="ARBA00023163"/>
    </source>
</evidence>
<dbReference type="Pfam" id="PF12833">
    <property type="entry name" value="HTH_18"/>
    <property type="match status" value="1"/>
</dbReference>
<evidence type="ECO:0000313" key="7">
    <source>
        <dbReference type="Proteomes" id="UP000319432"/>
    </source>
</evidence>
<dbReference type="SMART" id="SM00342">
    <property type="entry name" value="HTH_ARAC"/>
    <property type="match status" value="1"/>
</dbReference>
<proteinExistence type="predicted"/>
<feature type="domain" description="HTH araC/xylS-type" evidence="4">
    <location>
        <begin position="186"/>
        <end position="284"/>
    </location>
</feature>
<dbReference type="InterPro" id="IPR020449">
    <property type="entry name" value="Tscrpt_reg_AraC-type_HTH"/>
</dbReference>
<sequence length="553" mass="64895">MSDQRQQQYQYPDELDTRLDQYQFKLRDIELLKGSYYKPVPLIHQLTTSYVLIVAIKGQGHVLIGEQIHLLKKDGVYVCTPFQTLGMELTSEEEAHFYVIYFHVYQESGKQMLRLKSVRDKGPFGVGGEILHSTSHLTMMCQTIDKQWHSLKSTEPFLGQISFLQLIHTLMNNKYVRCEDSKTAVAKAKTYMETHYNKSLSLEDMAKIAEISPKYFGELFKKTYGISAIDYLTQVRMNQAKQFMSRSQIRLKDVAHQVGYNDEFYFSRKFKQEVGVSPTAYMKRCQKKVAVYSHRLLGYVLALHVIPYAAPLHPKWSSTYYQKYRNEIPIHLSAYRVDQNWESNIEVLEQIKPDFIISIDQLETKEKAKLEQVGSVSYVSWTDTDWRVRFRHTAELLQVPQDADMWLKAYDRKLKRIREKIRGTINNDTFLIIRILKQTIYVYSNSSMTQVFYGDLQMVPAHPLLEEGVDEEITLQKLAQYDPDRILVLACPETETLDYWKHLQLTAEWQEIRAVRLGQVYEILSNPWLDYSPLAHERLIEDVHRLFSGNRPY</sequence>
<dbReference type="InterPro" id="IPR002491">
    <property type="entry name" value="ABC_transptr_periplasmic_BD"/>
</dbReference>
<evidence type="ECO:0000259" key="4">
    <source>
        <dbReference type="PROSITE" id="PS01124"/>
    </source>
</evidence>
<dbReference type="EMBL" id="CP033464">
    <property type="protein sequence ID" value="QDX92260.1"/>
    <property type="molecule type" value="Genomic_DNA"/>
</dbReference>
<dbReference type="PANTHER" id="PTHR43280">
    <property type="entry name" value="ARAC-FAMILY TRANSCRIPTIONAL REGULATOR"/>
    <property type="match status" value="1"/>
</dbReference>
<organism evidence="6 7">
    <name type="scientific">Brevibacillus laterosporus</name>
    <name type="common">Bacillus laterosporus</name>
    <dbReference type="NCBI Taxonomy" id="1465"/>
    <lineage>
        <taxon>Bacteria</taxon>
        <taxon>Bacillati</taxon>
        <taxon>Bacillota</taxon>
        <taxon>Bacilli</taxon>
        <taxon>Bacillales</taxon>
        <taxon>Paenibacillaceae</taxon>
        <taxon>Brevibacillus</taxon>
    </lineage>
</organism>
<keyword evidence="2" id="KW-0238">DNA-binding</keyword>
<dbReference type="InterPro" id="IPR018062">
    <property type="entry name" value="HTH_AraC-typ_CS"/>
</dbReference>
<dbReference type="AlphaFoldDB" id="A0A518V5J9"/>
<keyword evidence="3" id="KW-0804">Transcription</keyword>
<evidence type="ECO:0000256" key="1">
    <source>
        <dbReference type="ARBA" id="ARBA00023015"/>
    </source>
</evidence>
<name>A0A518V5J9_BRELA</name>
<accession>A0A518V5J9</accession>
<dbReference type="SUPFAM" id="SSF46689">
    <property type="entry name" value="Homeodomain-like"/>
    <property type="match status" value="2"/>
</dbReference>
<dbReference type="OrthoDB" id="2461801at2"/>
<protein>
    <submittedName>
        <fullName evidence="6">AraC family transcriptional regulator</fullName>
    </submittedName>
</protein>
<dbReference type="PROSITE" id="PS50983">
    <property type="entry name" value="FE_B12_PBP"/>
    <property type="match status" value="1"/>
</dbReference>
<dbReference type="Gene3D" id="3.40.50.1980">
    <property type="entry name" value="Nitrogenase molybdenum iron protein domain"/>
    <property type="match status" value="2"/>
</dbReference>
<keyword evidence="1" id="KW-0805">Transcription regulation</keyword>
<evidence type="ECO:0000259" key="5">
    <source>
        <dbReference type="PROSITE" id="PS50983"/>
    </source>
</evidence>
<evidence type="ECO:0000313" key="6">
    <source>
        <dbReference type="EMBL" id="QDX92260.1"/>
    </source>
</evidence>
<dbReference type="SUPFAM" id="SSF53807">
    <property type="entry name" value="Helical backbone' metal receptor"/>
    <property type="match status" value="1"/>
</dbReference>
<dbReference type="Pfam" id="PF01497">
    <property type="entry name" value="Peripla_BP_2"/>
    <property type="match status" value="1"/>
</dbReference>
<dbReference type="GO" id="GO:0043565">
    <property type="term" value="F:sequence-specific DNA binding"/>
    <property type="evidence" value="ECO:0007669"/>
    <property type="project" value="InterPro"/>
</dbReference>
<evidence type="ECO:0000256" key="2">
    <source>
        <dbReference type="ARBA" id="ARBA00023125"/>
    </source>
</evidence>
<reference evidence="6 7" key="1">
    <citation type="submission" date="2018-11" db="EMBL/GenBank/DDBJ databases">
        <title>Phylogenetic determinants of toxin gene distribution in genomes of Brevibacillus laterosporus.</title>
        <authorList>
            <person name="Glare T.R."/>
            <person name="Durrant A."/>
            <person name="Berry C."/>
            <person name="Palma L."/>
            <person name="Ormskirk M."/>
            <person name="Cox M.O."/>
        </authorList>
    </citation>
    <scope>NUCLEOTIDE SEQUENCE [LARGE SCALE GENOMIC DNA]</scope>
    <source>
        <strain evidence="6 7">1821L</strain>
    </source>
</reference>
<dbReference type="PROSITE" id="PS00041">
    <property type="entry name" value="HTH_ARAC_FAMILY_1"/>
    <property type="match status" value="1"/>
</dbReference>
<dbReference type="GO" id="GO:0003700">
    <property type="term" value="F:DNA-binding transcription factor activity"/>
    <property type="evidence" value="ECO:0007669"/>
    <property type="project" value="InterPro"/>
</dbReference>